<proteinExistence type="predicted"/>
<evidence type="ECO:0000313" key="3">
    <source>
        <dbReference type="EMBL" id="JAT76132.1"/>
    </source>
</evidence>
<feature type="transmembrane region" description="Helical" evidence="2">
    <location>
        <begin position="59"/>
        <end position="81"/>
    </location>
</feature>
<feature type="transmembrane region" description="Helical" evidence="2">
    <location>
        <begin position="119"/>
        <end position="138"/>
    </location>
</feature>
<dbReference type="EMBL" id="GDKF01002490">
    <property type="protein sequence ID" value="JAT76132.1"/>
    <property type="molecule type" value="Transcribed_RNA"/>
</dbReference>
<name>A0A1D2AAB9_AUXPR</name>
<protein>
    <submittedName>
        <fullName evidence="3">Uncharacterized protein</fullName>
    </submittedName>
</protein>
<feature type="transmembrane region" description="Helical" evidence="2">
    <location>
        <begin position="93"/>
        <end position="113"/>
    </location>
</feature>
<organism evidence="3">
    <name type="scientific">Auxenochlorella protothecoides</name>
    <name type="common">Green microalga</name>
    <name type="synonym">Chlorella protothecoides</name>
    <dbReference type="NCBI Taxonomy" id="3075"/>
    <lineage>
        <taxon>Eukaryota</taxon>
        <taxon>Viridiplantae</taxon>
        <taxon>Chlorophyta</taxon>
        <taxon>core chlorophytes</taxon>
        <taxon>Trebouxiophyceae</taxon>
        <taxon>Chlorellales</taxon>
        <taxon>Chlorellaceae</taxon>
        <taxon>Auxenochlorella</taxon>
    </lineage>
</organism>
<keyword evidence="2" id="KW-0472">Membrane</keyword>
<feature type="compositionally biased region" description="Polar residues" evidence="1">
    <location>
        <begin position="18"/>
        <end position="32"/>
    </location>
</feature>
<keyword evidence="2" id="KW-0812">Transmembrane</keyword>
<feature type="region of interest" description="Disordered" evidence="1">
    <location>
        <begin position="188"/>
        <end position="213"/>
    </location>
</feature>
<dbReference type="AlphaFoldDB" id="A0A1D2AAB9"/>
<feature type="region of interest" description="Disordered" evidence="1">
    <location>
        <begin position="1"/>
        <end position="32"/>
    </location>
</feature>
<feature type="non-terminal residue" evidence="3">
    <location>
        <position position="1"/>
    </location>
</feature>
<feature type="compositionally biased region" description="Basic and acidic residues" evidence="1">
    <location>
        <begin position="1"/>
        <end position="14"/>
    </location>
</feature>
<sequence>GIEGCRKLHRRGGDGQEGTPSSSAASELGHQTSSYTPFAPARPFTPADMANIRASLGGIVTGALVLSVLSWIVALAGVAALQHDGLGGATLGFIWWGVWFQFFVLVLILAATFTSYKSLANTNYTFLGMVTVVLMVTADQSRNLVSALSGSRRQAAQASLAGTILLIIFNIVLILAIAADPEDAAVSNTSHRAPQQSKAATSPSMTSNPVATV</sequence>
<keyword evidence="2" id="KW-1133">Transmembrane helix</keyword>
<evidence type="ECO:0000256" key="1">
    <source>
        <dbReference type="SAM" id="MobiDB-lite"/>
    </source>
</evidence>
<accession>A0A1D2AAB9</accession>
<feature type="transmembrane region" description="Helical" evidence="2">
    <location>
        <begin position="158"/>
        <end position="179"/>
    </location>
</feature>
<reference evidence="3" key="1">
    <citation type="submission" date="2015-08" db="EMBL/GenBank/DDBJ databases">
        <authorList>
            <person name="Babu N.S."/>
            <person name="Beckwith C.J."/>
            <person name="Beseler K.G."/>
            <person name="Brison A."/>
            <person name="Carone J.V."/>
            <person name="Caskin T.P."/>
            <person name="Diamond M."/>
            <person name="Durham M.E."/>
            <person name="Foxe J.M."/>
            <person name="Go M."/>
            <person name="Henderson B.A."/>
            <person name="Jones I.B."/>
            <person name="McGettigan J.A."/>
            <person name="Micheletti S.J."/>
            <person name="Nasrallah M.E."/>
            <person name="Ortiz D."/>
            <person name="Piller C.R."/>
            <person name="Privatt S.R."/>
            <person name="Schneider S.L."/>
            <person name="Sharp S."/>
            <person name="Smith T.C."/>
            <person name="Stanton J.D."/>
            <person name="Ullery H.E."/>
            <person name="Wilson R.J."/>
            <person name="Serrano M.G."/>
            <person name="Buck G."/>
            <person name="Lee V."/>
            <person name="Wang Y."/>
            <person name="Carvalho R."/>
            <person name="Voegtly L."/>
            <person name="Shi R."/>
            <person name="Duckworth R."/>
            <person name="Johnson A."/>
            <person name="Loviza R."/>
            <person name="Walstead R."/>
            <person name="Shah Z."/>
            <person name="Kiflezghi M."/>
            <person name="Wade K."/>
            <person name="Ball S.L."/>
            <person name="Bradley K.W."/>
            <person name="Asai D.J."/>
            <person name="Bowman C.A."/>
            <person name="Russell D.A."/>
            <person name="Pope W.H."/>
            <person name="Jacobs-Sera D."/>
            <person name="Hendrix R.W."/>
            <person name="Hatfull G.F."/>
        </authorList>
    </citation>
    <scope>NUCLEOTIDE SEQUENCE</scope>
</reference>
<gene>
    <name evidence="3" type="ORF">g.16472</name>
</gene>
<evidence type="ECO:0000256" key="2">
    <source>
        <dbReference type="SAM" id="Phobius"/>
    </source>
</evidence>